<dbReference type="AlphaFoldDB" id="A0A5B9VU40"/>
<dbReference type="InterPro" id="IPR015943">
    <property type="entry name" value="WD40/YVTN_repeat-like_dom_sf"/>
</dbReference>
<dbReference type="Proteomes" id="UP000324233">
    <property type="component" value="Chromosome"/>
</dbReference>
<dbReference type="Pfam" id="PF13360">
    <property type="entry name" value="PQQ_2"/>
    <property type="match status" value="3"/>
</dbReference>
<dbReference type="RefSeq" id="WP_148590975.1">
    <property type="nucleotide sequence ID" value="NZ_CP042997.1"/>
</dbReference>
<dbReference type="InterPro" id="IPR018391">
    <property type="entry name" value="PQQ_b-propeller_rpt"/>
</dbReference>
<reference evidence="4 5" key="1">
    <citation type="submission" date="2019-08" db="EMBL/GenBank/DDBJ databases">
        <title>Deep-cultivation of Planctomycetes and their phenomic and genomic characterization uncovers novel biology.</title>
        <authorList>
            <person name="Wiegand S."/>
            <person name="Jogler M."/>
            <person name="Boedeker C."/>
            <person name="Pinto D."/>
            <person name="Vollmers J."/>
            <person name="Rivas-Marin E."/>
            <person name="Kohn T."/>
            <person name="Peeters S.H."/>
            <person name="Heuer A."/>
            <person name="Rast P."/>
            <person name="Oberbeckmann S."/>
            <person name="Bunk B."/>
            <person name="Jeske O."/>
            <person name="Meyerdierks A."/>
            <person name="Storesund J.E."/>
            <person name="Kallscheuer N."/>
            <person name="Luecker S."/>
            <person name="Lage O.M."/>
            <person name="Pohl T."/>
            <person name="Merkel B.J."/>
            <person name="Hornburger P."/>
            <person name="Mueller R.-W."/>
            <person name="Bruemmer F."/>
            <person name="Labrenz M."/>
            <person name="Spormann A.M."/>
            <person name="Op den Camp H."/>
            <person name="Overmann J."/>
            <person name="Amann R."/>
            <person name="Jetten M.S.M."/>
            <person name="Mascher T."/>
            <person name="Medema M.H."/>
            <person name="Devos D.P."/>
            <person name="Kaster A.-K."/>
            <person name="Ovreas L."/>
            <person name="Rohde M."/>
            <person name="Galperin M.Y."/>
            <person name="Jogler C."/>
        </authorList>
    </citation>
    <scope>NUCLEOTIDE SEQUENCE [LARGE SCALE GENOMIC DNA]</scope>
    <source>
        <strain evidence="4 5">OJF2</strain>
    </source>
</reference>
<dbReference type="EMBL" id="CP042997">
    <property type="protein sequence ID" value="QEH32066.1"/>
    <property type="molecule type" value="Genomic_DNA"/>
</dbReference>
<dbReference type="SMART" id="SM00564">
    <property type="entry name" value="PQQ"/>
    <property type="match status" value="5"/>
</dbReference>
<dbReference type="PANTHER" id="PTHR34512">
    <property type="entry name" value="CELL SURFACE PROTEIN"/>
    <property type="match status" value="1"/>
</dbReference>
<evidence type="ECO:0000256" key="1">
    <source>
        <dbReference type="SAM" id="Coils"/>
    </source>
</evidence>
<accession>A0A5B9VU40</accession>
<dbReference type="InterPro" id="IPR011047">
    <property type="entry name" value="Quinoprotein_ADH-like_sf"/>
</dbReference>
<sequence length="1033" mass="109855">MSSNDAGSDVDPLAILGLDASGALKLGEAGLREALSRCRKQWTLDAADPSRRAEALRRLKRLQALEKELERAGGLQAYLRQIDAGPSHDAELEILIELARAGRPSLSRRQGELIRGEAMARGIPPRAVDAFLARVPIGDPASSSDPVAAAIPLPSRSPCLSPGELRAIHEPLGGTGKATYYQLLGASPGTSREGLAIAAGRAAGEGDGRDLDRRSEALRGGLARWRHLLDEPDGRHRYDNALFNDSIHRFVKIVDLVLCGDDTTHDQVDRLAEFGARDFGLSLEAVRQCIAARMAALGVSIRLRPGDVRFRTELARLAQAAAERARQEAEAQRLLDEYEDAVKRRRLYSAASLLARLESAGVASDEEMGRTLELRLARIRGELASIDEVARDPALALRALERYAAVLRSCADCSEALLGVRTLPVAAPPAPIHVEATRHGEARRLTWQVQGSAPPGCVYRVLRACTAPGPPPTEYPEGSFQLIFEGPETVHADIERLPAGSIVAYAVMAVLRGTIRVHGKPVREYEAASGAGMSAPVLLWNEVRSLRIDAEANTVRLSFLPPGGSRQVVVERWVGGPEDRPASPTVLAGSSTGAIDDGVFEPGACHTYRAFAVYDGPAGDFHTPGTHARHRAPAPAVVQPVGPAEDPDQSEGAMGGEAARGAEPPRVASSSSRLLWRFVPDWPTRPFRGCPAVGRDGRIHACLGDRVVALTADGELAWAYGTAGPIPGSPTLDAEGRVHVHAGDGRLHRIGDDGRPDRPPIDVGEPQGWASPLVDRAGVAWICAQGGGLLRIEPNRDATARRFLRTPRRFDCIGLIRGGILIVGGEDACVAAIDVRGARGKELWDALDDRGRTGGPVNSALAIDADSRVVAAGRDDVLRGFDEEGREAWSFALPGRLMGSPVVDGDGRIYLGLTRPGAAAGGALACVERDGGRCRWNYPTAAAVESTPVIGDDGIIYFGDNLGRVHAVDGEGRAVWTDRLDSPVRSAATIAASNRLVLGLEDGSLVALECSSAGLGGGWPKLMRDLPQVPVLD</sequence>
<evidence type="ECO:0000313" key="5">
    <source>
        <dbReference type="Proteomes" id="UP000324233"/>
    </source>
</evidence>
<feature type="coiled-coil region" evidence="1">
    <location>
        <begin position="317"/>
        <end position="344"/>
    </location>
</feature>
<evidence type="ECO:0000256" key="2">
    <source>
        <dbReference type="SAM" id="MobiDB-lite"/>
    </source>
</evidence>
<keyword evidence="1" id="KW-0175">Coiled coil</keyword>
<feature type="domain" description="Pyrrolo-quinoline quinone repeat" evidence="3">
    <location>
        <begin position="829"/>
        <end position="906"/>
    </location>
</feature>
<feature type="domain" description="Pyrrolo-quinoline quinone repeat" evidence="3">
    <location>
        <begin position="920"/>
        <end position="1010"/>
    </location>
</feature>
<proteinExistence type="predicted"/>
<dbReference type="OrthoDB" id="256225at2"/>
<feature type="domain" description="Pyrrolo-quinoline quinone repeat" evidence="3">
    <location>
        <begin position="672"/>
        <end position="755"/>
    </location>
</feature>
<gene>
    <name evidence="4" type="primary">bamB_1</name>
    <name evidence="4" type="ORF">OJF2_05350</name>
</gene>
<keyword evidence="5" id="KW-1185">Reference proteome</keyword>
<dbReference type="KEGG" id="agv:OJF2_05350"/>
<name>A0A5B9VU40_9BACT</name>
<protein>
    <submittedName>
        <fullName evidence="4">Outer membrane protein assembly factor BamB</fullName>
    </submittedName>
</protein>
<organism evidence="4 5">
    <name type="scientific">Aquisphaera giovannonii</name>
    <dbReference type="NCBI Taxonomy" id="406548"/>
    <lineage>
        <taxon>Bacteria</taxon>
        <taxon>Pseudomonadati</taxon>
        <taxon>Planctomycetota</taxon>
        <taxon>Planctomycetia</taxon>
        <taxon>Isosphaerales</taxon>
        <taxon>Isosphaeraceae</taxon>
        <taxon>Aquisphaera</taxon>
    </lineage>
</organism>
<dbReference type="InterPro" id="IPR002372">
    <property type="entry name" value="PQQ_rpt_dom"/>
</dbReference>
<evidence type="ECO:0000259" key="3">
    <source>
        <dbReference type="Pfam" id="PF13360"/>
    </source>
</evidence>
<evidence type="ECO:0000313" key="4">
    <source>
        <dbReference type="EMBL" id="QEH32066.1"/>
    </source>
</evidence>
<dbReference type="Gene3D" id="2.130.10.10">
    <property type="entry name" value="YVTN repeat-like/Quinoprotein amine dehydrogenase"/>
    <property type="match status" value="2"/>
</dbReference>
<dbReference type="PANTHER" id="PTHR34512:SF30">
    <property type="entry name" value="OUTER MEMBRANE PROTEIN ASSEMBLY FACTOR BAMB"/>
    <property type="match status" value="1"/>
</dbReference>
<dbReference type="SUPFAM" id="SSF50998">
    <property type="entry name" value="Quinoprotein alcohol dehydrogenase-like"/>
    <property type="match status" value="1"/>
</dbReference>
<feature type="region of interest" description="Disordered" evidence="2">
    <location>
        <begin position="637"/>
        <end position="666"/>
    </location>
</feature>